<feature type="domain" description="LysR substrate-binding" evidence="4">
    <location>
        <begin position="6"/>
        <end position="146"/>
    </location>
</feature>
<gene>
    <name evidence="5" type="ORF">NCTC8849_01233</name>
</gene>
<dbReference type="CDD" id="cd05466">
    <property type="entry name" value="PBP2_LTTR_substrate"/>
    <property type="match status" value="1"/>
</dbReference>
<dbReference type="PANTHER" id="PTHR30126:SF5">
    <property type="entry name" value="HTH-TYPE TRANSCRIPTIONAL ACTIVATOR CMPR"/>
    <property type="match status" value="1"/>
</dbReference>
<dbReference type="PANTHER" id="PTHR30126">
    <property type="entry name" value="HTH-TYPE TRANSCRIPTIONAL REGULATOR"/>
    <property type="match status" value="1"/>
</dbReference>
<dbReference type="Pfam" id="PF03466">
    <property type="entry name" value="LysR_substrate"/>
    <property type="match status" value="1"/>
</dbReference>
<dbReference type="GO" id="GO:0006355">
    <property type="term" value="P:regulation of DNA-templated transcription"/>
    <property type="evidence" value="ECO:0007669"/>
    <property type="project" value="TreeGrafter"/>
</dbReference>
<evidence type="ECO:0000313" key="6">
    <source>
        <dbReference type="Proteomes" id="UP000254799"/>
    </source>
</evidence>
<dbReference type="AlphaFoldDB" id="A0A377WCX2"/>
<dbReference type="Gene3D" id="3.40.190.290">
    <property type="match status" value="1"/>
</dbReference>
<dbReference type="SUPFAM" id="SSF53850">
    <property type="entry name" value="Periplasmic binding protein-like II"/>
    <property type="match status" value="1"/>
</dbReference>
<keyword evidence="3" id="KW-0804">Transcription</keyword>
<protein>
    <submittedName>
        <fullName evidence="5">LysR family transcriptional regulator YfiE</fullName>
    </submittedName>
</protein>
<dbReference type="EMBL" id="UGLC01000002">
    <property type="protein sequence ID" value="STT52686.1"/>
    <property type="molecule type" value="Genomic_DNA"/>
</dbReference>
<evidence type="ECO:0000256" key="3">
    <source>
        <dbReference type="ARBA" id="ARBA00023163"/>
    </source>
</evidence>
<organism evidence="5 6">
    <name type="scientific">Klebsiella pneumoniae</name>
    <dbReference type="NCBI Taxonomy" id="573"/>
    <lineage>
        <taxon>Bacteria</taxon>
        <taxon>Pseudomonadati</taxon>
        <taxon>Pseudomonadota</taxon>
        <taxon>Gammaproteobacteria</taxon>
        <taxon>Enterobacterales</taxon>
        <taxon>Enterobacteriaceae</taxon>
        <taxon>Klebsiella/Raoultella group</taxon>
        <taxon>Klebsiella</taxon>
        <taxon>Klebsiella pneumoniae complex</taxon>
    </lineage>
</organism>
<sequence length="150" mass="17077">MFYRVGNDDALTIMELGQQSLTLVASVEQAPVDFMRPRQHIPLSFIINEPQCVFRQIFESTLRQREITLENTIELWSIESIKQCVAGNLGVSFLPRFAVEDELKRGTLVELPFSETPLTIHALCAHHAGKAISPAMRVFMQCMQEEQEAR</sequence>
<accession>A0A377WCX2</accession>
<evidence type="ECO:0000256" key="1">
    <source>
        <dbReference type="ARBA" id="ARBA00009437"/>
    </source>
</evidence>
<comment type="similarity">
    <text evidence="1">Belongs to the LysR transcriptional regulatory family.</text>
</comment>
<proteinExistence type="inferred from homology"/>
<keyword evidence="2" id="KW-0805">Transcription regulation</keyword>
<dbReference type="InterPro" id="IPR005119">
    <property type="entry name" value="LysR_subst-bd"/>
</dbReference>
<reference evidence="5 6" key="1">
    <citation type="submission" date="2018-06" db="EMBL/GenBank/DDBJ databases">
        <authorList>
            <consortium name="Pathogen Informatics"/>
            <person name="Doyle S."/>
        </authorList>
    </citation>
    <scope>NUCLEOTIDE SEQUENCE [LARGE SCALE GENOMIC DNA]</scope>
    <source>
        <strain evidence="5 6">NCTC8849</strain>
    </source>
</reference>
<evidence type="ECO:0000256" key="2">
    <source>
        <dbReference type="ARBA" id="ARBA00023015"/>
    </source>
</evidence>
<dbReference type="GO" id="GO:0000976">
    <property type="term" value="F:transcription cis-regulatory region binding"/>
    <property type="evidence" value="ECO:0007669"/>
    <property type="project" value="TreeGrafter"/>
</dbReference>
<name>A0A377WCX2_KLEPN</name>
<dbReference type="Proteomes" id="UP000254799">
    <property type="component" value="Unassembled WGS sequence"/>
</dbReference>
<evidence type="ECO:0000313" key="5">
    <source>
        <dbReference type="EMBL" id="STT52686.1"/>
    </source>
</evidence>
<evidence type="ECO:0000259" key="4">
    <source>
        <dbReference type="Pfam" id="PF03466"/>
    </source>
</evidence>